<accession>A0AAW2J783</accession>
<feature type="compositionally biased region" description="Polar residues" evidence="1">
    <location>
        <begin position="1"/>
        <end position="13"/>
    </location>
</feature>
<organism evidence="2">
    <name type="scientific">Sesamum angustifolium</name>
    <dbReference type="NCBI Taxonomy" id="2727405"/>
    <lineage>
        <taxon>Eukaryota</taxon>
        <taxon>Viridiplantae</taxon>
        <taxon>Streptophyta</taxon>
        <taxon>Embryophyta</taxon>
        <taxon>Tracheophyta</taxon>
        <taxon>Spermatophyta</taxon>
        <taxon>Magnoliopsida</taxon>
        <taxon>eudicotyledons</taxon>
        <taxon>Gunneridae</taxon>
        <taxon>Pentapetalae</taxon>
        <taxon>asterids</taxon>
        <taxon>lamiids</taxon>
        <taxon>Lamiales</taxon>
        <taxon>Pedaliaceae</taxon>
        <taxon>Sesamum</taxon>
    </lineage>
</organism>
<reference evidence="2" key="2">
    <citation type="journal article" date="2024" name="Plant">
        <title>Genomic evolution and insights into agronomic trait innovations of Sesamum species.</title>
        <authorList>
            <person name="Miao H."/>
            <person name="Wang L."/>
            <person name="Qu L."/>
            <person name="Liu H."/>
            <person name="Sun Y."/>
            <person name="Le M."/>
            <person name="Wang Q."/>
            <person name="Wei S."/>
            <person name="Zheng Y."/>
            <person name="Lin W."/>
            <person name="Duan Y."/>
            <person name="Cao H."/>
            <person name="Xiong S."/>
            <person name="Wang X."/>
            <person name="Wei L."/>
            <person name="Li C."/>
            <person name="Ma Q."/>
            <person name="Ju M."/>
            <person name="Zhao R."/>
            <person name="Li G."/>
            <person name="Mu C."/>
            <person name="Tian Q."/>
            <person name="Mei H."/>
            <person name="Zhang T."/>
            <person name="Gao T."/>
            <person name="Zhang H."/>
        </authorList>
    </citation>
    <scope>NUCLEOTIDE SEQUENCE</scope>
    <source>
        <strain evidence="2">G01</strain>
    </source>
</reference>
<dbReference type="AlphaFoldDB" id="A0AAW2J783"/>
<feature type="region of interest" description="Disordered" evidence="1">
    <location>
        <begin position="1"/>
        <end position="25"/>
    </location>
</feature>
<dbReference type="EMBL" id="JACGWK010001361">
    <property type="protein sequence ID" value="KAL0290310.1"/>
    <property type="molecule type" value="Genomic_DNA"/>
</dbReference>
<protein>
    <submittedName>
        <fullName evidence="2">Uncharacterized protein</fullName>
    </submittedName>
</protein>
<reference evidence="2" key="1">
    <citation type="submission" date="2020-06" db="EMBL/GenBank/DDBJ databases">
        <authorList>
            <person name="Li T."/>
            <person name="Hu X."/>
            <person name="Zhang T."/>
            <person name="Song X."/>
            <person name="Zhang H."/>
            <person name="Dai N."/>
            <person name="Sheng W."/>
            <person name="Hou X."/>
            <person name="Wei L."/>
        </authorList>
    </citation>
    <scope>NUCLEOTIDE SEQUENCE</scope>
    <source>
        <strain evidence="2">G01</strain>
        <tissue evidence="2">Leaf</tissue>
    </source>
</reference>
<feature type="compositionally biased region" description="Basic and acidic residues" evidence="1">
    <location>
        <begin position="14"/>
        <end position="25"/>
    </location>
</feature>
<evidence type="ECO:0000313" key="2">
    <source>
        <dbReference type="EMBL" id="KAL0290310.1"/>
    </source>
</evidence>
<gene>
    <name evidence="2" type="ORF">Sangu_2578500</name>
</gene>
<proteinExistence type="predicted"/>
<name>A0AAW2J783_9LAMI</name>
<sequence length="79" mass="8840">MAANNQQFGSRSDNPPRKVHEEGLNKSKLVGFAHLQDISPMLAPPFMKNMPMPLVGFLGNNIRDMIPFPIHTIPDEEIT</sequence>
<evidence type="ECO:0000256" key="1">
    <source>
        <dbReference type="SAM" id="MobiDB-lite"/>
    </source>
</evidence>
<comment type="caution">
    <text evidence="2">The sequence shown here is derived from an EMBL/GenBank/DDBJ whole genome shotgun (WGS) entry which is preliminary data.</text>
</comment>